<evidence type="ECO:0000313" key="2">
    <source>
        <dbReference type="EMBL" id="TPG87117.1"/>
    </source>
</evidence>
<feature type="region of interest" description="Disordered" evidence="1">
    <location>
        <begin position="18"/>
        <end position="42"/>
    </location>
</feature>
<sequence>MQSHVGASLLAMASAQTPYSSLIHRQKKPRSSRDRIGAEVGTVEEPLREGDQTFVKPADPSVPTLPSRKLAENDLFIGIAAIATNRPCRHSAPLRESNHDTVP</sequence>
<evidence type="ECO:0000313" key="3">
    <source>
        <dbReference type="Proteomes" id="UP000320914"/>
    </source>
</evidence>
<name>A0A502IJV4_9PSED</name>
<comment type="caution">
    <text evidence="2">The sequence shown here is derived from an EMBL/GenBank/DDBJ whole genome shotgun (WGS) entry which is preliminary data.</text>
</comment>
<gene>
    <name evidence="2" type="ORF">EAH74_00735</name>
</gene>
<dbReference type="Proteomes" id="UP000320914">
    <property type="component" value="Unassembled WGS sequence"/>
</dbReference>
<dbReference type="AlphaFoldDB" id="A0A502IJV4"/>
<accession>A0A502IJV4</accession>
<protein>
    <submittedName>
        <fullName evidence="2">Uncharacterized protein</fullName>
    </submittedName>
</protein>
<reference evidence="2 3" key="1">
    <citation type="journal article" date="2019" name="Environ. Microbiol.">
        <title>Species interactions and distinct microbial communities in high Arctic permafrost affected cryosols are associated with the CH4 and CO2 gas fluxes.</title>
        <authorList>
            <person name="Altshuler I."/>
            <person name="Hamel J."/>
            <person name="Turney S."/>
            <person name="Magnuson E."/>
            <person name="Levesque R."/>
            <person name="Greer C."/>
            <person name="Whyte L.G."/>
        </authorList>
    </citation>
    <scope>NUCLEOTIDE SEQUENCE [LARGE SCALE GENOMIC DNA]</scope>
    <source>
        <strain evidence="2 3">OWC5</strain>
    </source>
</reference>
<proteinExistence type="predicted"/>
<organism evidence="2 3">
    <name type="scientific">Pseudomonas mandelii</name>
    <dbReference type="NCBI Taxonomy" id="75612"/>
    <lineage>
        <taxon>Bacteria</taxon>
        <taxon>Pseudomonadati</taxon>
        <taxon>Pseudomonadota</taxon>
        <taxon>Gammaproteobacteria</taxon>
        <taxon>Pseudomonadales</taxon>
        <taxon>Pseudomonadaceae</taxon>
        <taxon>Pseudomonas</taxon>
    </lineage>
</organism>
<dbReference type="EMBL" id="RCZA01000001">
    <property type="protein sequence ID" value="TPG87117.1"/>
    <property type="molecule type" value="Genomic_DNA"/>
</dbReference>
<evidence type="ECO:0000256" key="1">
    <source>
        <dbReference type="SAM" id="MobiDB-lite"/>
    </source>
</evidence>